<proteinExistence type="predicted"/>
<evidence type="ECO:0000313" key="2">
    <source>
        <dbReference type="EMBL" id="EPS39902.1"/>
    </source>
</evidence>
<feature type="compositionally biased region" description="Polar residues" evidence="1">
    <location>
        <begin position="265"/>
        <end position="274"/>
    </location>
</feature>
<feature type="compositionally biased region" description="Basic and acidic residues" evidence="1">
    <location>
        <begin position="360"/>
        <end position="372"/>
    </location>
</feature>
<dbReference type="OMA" id="NDHRHES"/>
<dbReference type="EMBL" id="AQGS01000443">
    <property type="protein sequence ID" value="EPS39902.1"/>
    <property type="molecule type" value="Genomic_DNA"/>
</dbReference>
<feature type="compositionally biased region" description="Low complexity" evidence="1">
    <location>
        <begin position="434"/>
        <end position="444"/>
    </location>
</feature>
<feature type="region of interest" description="Disordered" evidence="1">
    <location>
        <begin position="353"/>
        <end position="464"/>
    </location>
</feature>
<sequence>MRIVSSTLMRSVIASVEGNPVLRFEGKSSPIEDNTPWRFLHWCPESPMRSNRTPANHLMLRFGEAPPVERTGPIRKPGPNCLAAIQYLVHRSDLGLHDGDDPNDHRHESCSVALPVGIFWGLLGLRTLNRWHVVKAMLQESLWLGTNGPPGTDPEPYRPVTGVLPDGLYLKIWIAVPYSRDPLTSCFFRFDRYGEIVVDGEQSCDEGSETEREDNGDSGDDDAHSSSFRDDPDFGVAAAANQLVRHGHAFTRKGSSTSGRTRRSNSMYSPQEGFSQDLAVADRRGIGLSPPLIPPSLLMEELYLSNEPLEKDRILLPQTSDERKNLIDHGTGLPLKYLPSAAEIYGQGYGLGGYQQNQIPREHRERKHEGERRRRRRATLDRLPAYPQGRHPQEPRGDFPLAPARNFEGVNYESGGFHRRAPDDYADPDDDASHYSSSGHGSRSSRQRFDDDMEVWDDDTSQSSVGTDSYHLAAYQDDNEGSVYGDTVDEDMLMAFMEQGPPGRRGHTHYPAYYGEDARAAEEARIMAMIAEDDSRRNWKRHR</sequence>
<feature type="region of interest" description="Disordered" evidence="1">
    <location>
        <begin position="201"/>
        <end position="232"/>
    </location>
</feature>
<name>S8BX91_DACHA</name>
<comment type="caution">
    <text evidence="2">The sequence shown here is derived from an EMBL/GenBank/DDBJ whole genome shotgun (WGS) entry which is preliminary data.</text>
</comment>
<dbReference type="HOGENOM" id="CLU_501536_0_0_1"/>
<reference evidence="2 3" key="1">
    <citation type="journal article" date="2013" name="PLoS Genet.">
        <title>Genomic mechanisms accounting for the adaptation to parasitism in nematode-trapping fungi.</title>
        <authorList>
            <person name="Meerupati T."/>
            <person name="Andersson K.M."/>
            <person name="Friman E."/>
            <person name="Kumar D."/>
            <person name="Tunlid A."/>
            <person name="Ahren D."/>
        </authorList>
    </citation>
    <scope>NUCLEOTIDE SEQUENCE [LARGE SCALE GENOMIC DNA]</scope>
    <source>
        <strain evidence="2 3">CBS 200.50</strain>
    </source>
</reference>
<gene>
    <name evidence="2" type="ORF">H072_6202</name>
</gene>
<dbReference type="Proteomes" id="UP000015100">
    <property type="component" value="Unassembled WGS sequence"/>
</dbReference>
<reference evidence="3" key="2">
    <citation type="submission" date="2013-04" db="EMBL/GenBank/DDBJ databases">
        <title>Genomic mechanisms accounting for the adaptation to parasitism in nematode-trapping fungi.</title>
        <authorList>
            <person name="Ahren D.G."/>
        </authorList>
    </citation>
    <scope>NUCLEOTIDE SEQUENCE [LARGE SCALE GENOMIC DNA]</scope>
    <source>
        <strain evidence="3">CBS 200.50</strain>
    </source>
</reference>
<organism evidence="2 3">
    <name type="scientific">Dactylellina haptotyla (strain CBS 200.50)</name>
    <name type="common">Nematode-trapping fungus</name>
    <name type="synonym">Monacrosporium haptotylum</name>
    <dbReference type="NCBI Taxonomy" id="1284197"/>
    <lineage>
        <taxon>Eukaryota</taxon>
        <taxon>Fungi</taxon>
        <taxon>Dikarya</taxon>
        <taxon>Ascomycota</taxon>
        <taxon>Pezizomycotina</taxon>
        <taxon>Orbiliomycetes</taxon>
        <taxon>Orbiliales</taxon>
        <taxon>Orbiliaceae</taxon>
        <taxon>Dactylellina</taxon>
    </lineage>
</organism>
<feature type="region of interest" description="Disordered" evidence="1">
    <location>
        <begin position="247"/>
        <end position="274"/>
    </location>
</feature>
<feature type="compositionally biased region" description="Basic and acidic residues" evidence="1">
    <location>
        <begin position="209"/>
        <end position="232"/>
    </location>
</feature>
<evidence type="ECO:0000256" key="1">
    <source>
        <dbReference type="SAM" id="MobiDB-lite"/>
    </source>
</evidence>
<evidence type="ECO:0000313" key="3">
    <source>
        <dbReference type="Proteomes" id="UP000015100"/>
    </source>
</evidence>
<dbReference type="OrthoDB" id="5430313at2759"/>
<protein>
    <submittedName>
        <fullName evidence="2">Uncharacterized protein</fullName>
    </submittedName>
</protein>
<accession>S8BX91</accession>
<feature type="compositionally biased region" description="Acidic residues" evidence="1">
    <location>
        <begin position="451"/>
        <end position="460"/>
    </location>
</feature>
<keyword evidence="3" id="KW-1185">Reference proteome</keyword>
<dbReference type="AlphaFoldDB" id="S8BX91"/>